<evidence type="ECO:0000313" key="2">
    <source>
        <dbReference type="EMBL" id="KAK7863780.1"/>
    </source>
</evidence>
<reference evidence="2 3" key="1">
    <citation type="submission" date="2024-03" db="EMBL/GenBank/DDBJ databases">
        <title>The genome assembly and annotation of the cricket Gryllus longicercus Weissman &amp; Gray.</title>
        <authorList>
            <person name="Szrajer S."/>
            <person name="Gray D."/>
            <person name="Ylla G."/>
        </authorList>
    </citation>
    <scope>NUCLEOTIDE SEQUENCE [LARGE SCALE GENOMIC DNA]</scope>
    <source>
        <strain evidence="2">DAG 2021-001</strain>
        <tissue evidence="2">Whole body minus gut</tissue>
    </source>
</reference>
<feature type="region of interest" description="Disordered" evidence="1">
    <location>
        <begin position="1"/>
        <end position="48"/>
    </location>
</feature>
<evidence type="ECO:0000313" key="3">
    <source>
        <dbReference type="Proteomes" id="UP001378592"/>
    </source>
</evidence>
<dbReference type="EMBL" id="JAZDUA010000221">
    <property type="protein sequence ID" value="KAK7863780.1"/>
    <property type="molecule type" value="Genomic_DNA"/>
</dbReference>
<protein>
    <submittedName>
        <fullName evidence="2">Uncharacterized protein</fullName>
    </submittedName>
</protein>
<keyword evidence="3" id="KW-1185">Reference proteome</keyword>
<feature type="compositionally biased region" description="Low complexity" evidence="1">
    <location>
        <begin position="34"/>
        <end position="48"/>
    </location>
</feature>
<dbReference type="Proteomes" id="UP001378592">
    <property type="component" value="Unassembled WGS sequence"/>
</dbReference>
<organism evidence="2 3">
    <name type="scientific">Gryllus longicercus</name>
    <dbReference type="NCBI Taxonomy" id="2509291"/>
    <lineage>
        <taxon>Eukaryota</taxon>
        <taxon>Metazoa</taxon>
        <taxon>Ecdysozoa</taxon>
        <taxon>Arthropoda</taxon>
        <taxon>Hexapoda</taxon>
        <taxon>Insecta</taxon>
        <taxon>Pterygota</taxon>
        <taxon>Neoptera</taxon>
        <taxon>Polyneoptera</taxon>
        <taxon>Orthoptera</taxon>
        <taxon>Ensifera</taxon>
        <taxon>Gryllidea</taxon>
        <taxon>Grylloidea</taxon>
        <taxon>Gryllidae</taxon>
        <taxon>Gryllinae</taxon>
        <taxon>Gryllus</taxon>
    </lineage>
</organism>
<feature type="region of interest" description="Disordered" evidence="1">
    <location>
        <begin position="130"/>
        <end position="164"/>
    </location>
</feature>
<dbReference type="AlphaFoldDB" id="A0AAN9VKX2"/>
<feature type="compositionally biased region" description="Polar residues" evidence="1">
    <location>
        <begin position="155"/>
        <end position="164"/>
    </location>
</feature>
<proteinExistence type="predicted"/>
<name>A0AAN9VKX2_9ORTH</name>
<comment type="caution">
    <text evidence="2">The sequence shown here is derived from an EMBL/GenBank/DDBJ whole genome shotgun (WGS) entry which is preliminary data.</text>
</comment>
<gene>
    <name evidence="2" type="ORF">R5R35_009584</name>
</gene>
<evidence type="ECO:0000256" key="1">
    <source>
        <dbReference type="SAM" id="MobiDB-lite"/>
    </source>
</evidence>
<sequence length="164" mass="16490">MPEGAQQRRLASPRLGGEGGGGGGGGGGERPRRASSARSGGAAGRASRLQAAAVNGRLAGAHVARPSVGSWGRLVSRGSCERGRPIEADVEEGAWSVTVADARVPSSTLLMCADADCSVCQCGSQRYRIGGDSPRPKSALPLLPSQPPPSSKPLTTATPLASAH</sequence>
<feature type="compositionally biased region" description="Gly residues" evidence="1">
    <location>
        <begin position="16"/>
        <end position="28"/>
    </location>
</feature>
<accession>A0AAN9VKX2</accession>